<dbReference type="InterPro" id="IPR054059">
    <property type="entry name" value="MORF/ORRM1/DAG-like_MORF"/>
</dbReference>
<dbReference type="Gramene" id="Kaladp0423s0001.1.v1.1">
    <property type="protein sequence ID" value="Kaladp0423s0001.1.v1.1"/>
    <property type="gene ID" value="Kaladp0423s0001.v1.1"/>
</dbReference>
<name>A0A7N0VC49_KALFE</name>
<dbReference type="EnsemblPlants" id="Kaladp0423s0001.1.v1.1">
    <property type="protein sequence ID" value="Kaladp0423s0001.1.v1.1"/>
    <property type="gene ID" value="Kaladp0423s0001.v1.1"/>
</dbReference>
<proteinExistence type="predicted"/>
<dbReference type="OMA" id="IVETLCF"/>
<keyword evidence="1" id="KW-0809">Transit peptide</keyword>
<feature type="domain" description="MORF/ORRM1/DAG-like MORF" evidence="2">
    <location>
        <begin position="100"/>
        <end position="189"/>
    </location>
</feature>
<evidence type="ECO:0000256" key="1">
    <source>
        <dbReference type="ARBA" id="ARBA00022946"/>
    </source>
</evidence>
<keyword evidence="4" id="KW-1185">Reference proteome</keyword>
<dbReference type="AlphaFoldDB" id="A0A7N0VC49"/>
<dbReference type="GO" id="GO:0080156">
    <property type="term" value="P:mitochondrial mRNA modification"/>
    <property type="evidence" value="ECO:0007669"/>
    <property type="project" value="TreeGrafter"/>
</dbReference>
<dbReference type="InterPro" id="IPR037045">
    <property type="entry name" value="S8pro/Inhibitor_I9_sf"/>
</dbReference>
<reference evidence="3" key="1">
    <citation type="submission" date="2021-01" db="UniProtKB">
        <authorList>
            <consortium name="EnsemblPlants"/>
        </authorList>
    </citation>
    <scope>IDENTIFICATION</scope>
</reference>
<dbReference type="Gene3D" id="3.30.70.80">
    <property type="entry name" value="Peptidase S8 propeptide/proteinase inhibitor I9"/>
    <property type="match status" value="1"/>
</dbReference>
<dbReference type="GO" id="GO:0005739">
    <property type="term" value="C:mitochondrion"/>
    <property type="evidence" value="ECO:0007669"/>
    <property type="project" value="TreeGrafter"/>
</dbReference>
<dbReference type="GO" id="GO:0016554">
    <property type="term" value="P:cytidine to uridine editing"/>
    <property type="evidence" value="ECO:0007669"/>
    <property type="project" value="InterPro"/>
</dbReference>
<dbReference type="Proteomes" id="UP000594263">
    <property type="component" value="Unplaced"/>
</dbReference>
<sequence length="206" mass="21986">CFKLDEVRAAKFMELLLSSSSLVTTSVGAATTARTRGPNTSRRPFSSALPVTFPNSFKRKALSSLHLSTSSCNASIRATTSPTPAPSVLNSESAVSNGQRHLMVLVEAPPGGGGSKAEIVDYYVEILGNVMRSEADAQMCIYDVSCGPQYGFCCDVDEETARRLSGLPEVLSVRLDYDSGSIETRYGISDAIVHSHSNAVDESIKL</sequence>
<evidence type="ECO:0000259" key="2">
    <source>
        <dbReference type="Pfam" id="PF21864"/>
    </source>
</evidence>
<protein>
    <recommendedName>
        <fullName evidence="2">MORF/ORRM1/DAG-like MORF domain-containing protein</fullName>
    </recommendedName>
</protein>
<evidence type="ECO:0000313" key="4">
    <source>
        <dbReference type="Proteomes" id="UP000594263"/>
    </source>
</evidence>
<organism evidence="3 4">
    <name type="scientific">Kalanchoe fedtschenkoi</name>
    <name type="common">Lavender scallops</name>
    <name type="synonym">South American air plant</name>
    <dbReference type="NCBI Taxonomy" id="63787"/>
    <lineage>
        <taxon>Eukaryota</taxon>
        <taxon>Viridiplantae</taxon>
        <taxon>Streptophyta</taxon>
        <taxon>Embryophyta</taxon>
        <taxon>Tracheophyta</taxon>
        <taxon>Spermatophyta</taxon>
        <taxon>Magnoliopsida</taxon>
        <taxon>eudicotyledons</taxon>
        <taxon>Gunneridae</taxon>
        <taxon>Pentapetalae</taxon>
        <taxon>Saxifragales</taxon>
        <taxon>Crassulaceae</taxon>
        <taxon>Kalanchoe</taxon>
    </lineage>
</organism>
<dbReference type="Pfam" id="PF21864">
    <property type="entry name" value="MORF_dom"/>
    <property type="match status" value="1"/>
</dbReference>
<evidence type="ECO:0000313" key="3">
    <source>
        <dbReference type="EnsemblPlants" id="Kaladp0423s0001.1.v1.1"/>
    </source>
</evidence>
<dbReference type="InterPro" id="IPR039206">
    <property type="entry name" value="MORF/ORRM1/DAG-like"/>
</dbReference>
<accession>A0A7N0VC49</accession>
<dbReference type="PANTHER" id="PTHR31346">
    <property type="entry name" value="MULTIPLE ORGANELLAR RNA EDITING FACTOR 2, CHLOROPLASTIC-RELATED-RELATED"/>
    <property type="match status" value="1"/>
</dbReference>